<dbReference type="InParanoid" id="A0A0L0HQH8"/>
<accession>A0A0L0HQH8</accession>
<evidence type="ECO:0008006" key="4">
    <source>
        <dbReference type="Google" id="ProtNLM"/>
    </source>
</evidence>
<keyword evidence="1" id="KW-1133">Transmembrane helix</keyword>
<keyword evidence="3" id="KW-1185">Reference proteome</keyword>
<protein>
    <recommendedName>
        <fullName evidence="4">NADH dehydrogenase [ubiquinone] 1 beta subcomplex subunit 11, mitochondrial</fullName>
    </recommendedName>
</protein>
<dbReference type="OrthoDB" id="2147978at2759"/>
<dbReference type="AlphaFoldDB" id="A0A0L0HQH8"/>
<evidence type="ECO:0000313" key="3">
    <source>
        <dbReference type="Proteomes" id="UP000053201"/>
    </source>
</evidence>
<keyword evidence="1" id="KW-0472">Membrane</keyword>
<gene>
    <name evidence="2" type="ORF">SPPG_02364</name>
</gene>
<proteinExistence type="predicted"/>
<name>A0A0L0HQH8_SPIPD</name>
<reference evidence="2 3" key="1">
    <citation type="submission" date="2009-08" db="EMBL/GenBank/DDBJ databases">
        <title>The Genome Sequence of Spizellomyces punctatus strain DAOM BR117.</title>
        <authorList>
            <consortium name="The Broad Institute Genome Sequencing Platform"/>
            <person name="Russ C."/>
            <person name="Cuomo C."/>
            <person name="Shea T."/>
            <person name="Young S.K."/>
            <person name="Zeng Q."/>
            <person name="Koehrsen M."/>
            <person name="Haas B."/>
            <person name="Borodovsky M."/>
            <person name="Guigo R."/>
            <person name="Alvarado L."/>
            <person name="Berlin A."/>
            <person name="Bochicchio J."/>
            <person name="Borenstein D."/>
            <person name="Chapman S."/>
            <person name="Chen Z."/>
            <person name="Engels R."/>
            <person name="Freedman E."/>
            <person name="Gellesch M."/>
            <person name="Goldberg J."/>
            <person name="Griggs A."/>
            <person name="Gujja S."/>
            <person name="Heiman D."/>
            <person name="Hepburn T."/>
            <person name="Howarth C."/>
            <person name="Jen D."/>
            <person name="Larson L."/>
            <person name="Lewis B."/>
            <person name="Mehta T."/>
            <person name="Park D."/>
            <person name="Pearson M."/>
            <person name="Roberts A."/>
            <person name="Saif S."/>
            <person name="Shenoy N."/>
            <person name="Sisk P."/>
            <person name="Stolte C."/>
            <person name="Sykes S."/>
            <person name="Thomson T."/>
            <person name="Walk T."/>
            <person name="White J."/>
            <person name="Yandava C."/>
            <person name="Burger G."/>
            <person name="Gray M.W."/>
            <person name="Holland P.W.H."/>
            <person name="King N."/>
            <person name="Lang F.B.F."/>
            <person name="Roger A.J."/>
            <person name="Ruiz-Trillo I."/>
            <person name="Lander E."/>
            <person name="Nusbaum C."/>
        </authorList>
    </citation>
    <scope>NUCLEOTIDE SEQUENCE [LARGE SCALE GENOMIC DNA]</scope>
    <source>
        <strain evidence="2 3">DAOM BR117</strain>
    </source>
</reference>
<evidence type="ECO:0000256" key="1">
    <source>
        <dbReference type="SAM" id="Phobius"/>
    </source>
</evidence>
<keyword evidence="1" id="KW-0812">Transmembrane</keyword>
<evidence type="ECO:0000313" key="2">
    <source>
        <dbReference type="EMBL" id="KND03318.1"/>
    </source>
</evidence>
<sequence length="114" mass="13153">MLGVRTLVRASPRAVFVPVRRGHGHAHAPRGFEPSGYFLGRPNGTKRDWYWWEPLWYFGYYGTFATFFIFQAFSARPTPTEAAKLEAHRRLAERGETFGWPFPADYGLVKKDAK</sequence>
<dbReference type="OMA" id="WETIFYY"/>
<feature type="transmembrane region" description="Helical" evidence="1">
    <location>
        <begin position="55"/>
        <end position="75"/>
    </location>
</feature>
<dbReference type="GeneID" id="27685954"/>
<organism evidence="2 3">
    <name type="scientific">Spizellomyces punctatus (strain DAOM BR117)</name>
    <dbReference type="NCBI Taxonomy" id="645134"/>
    <lineage>
        <taxon>Eukaryota</taxon>
        <taxon>Fungi</taxon>
        <taxon>Fungi incertae sedis</taxon>
        <taxon>Chytridiomycota</taxon>
        <taxon>Chytridiomycota incertae sedis</taxon>
        <taxon>Chytridiomycetes</taxon>
        <taxon>Spizellomycetales</taxon>
        <taxon>Spizellomycetaceae</taxon>
        <taxon>Spizellomyces</taxon>
    </lineage>
</organism>
<dbReference type="EMBL" id="KQ257452">
    <property type="protein sequence ID" value="KND03318.1"/>
    <property type="molecule type" value="Genomic_DNA"/>
</dbReference>
<dbReference type="Proteomes" id="UP000053201">
    <property type="component" value="Unassembled WGS sequence"/>
</dbReference>
<dbReference type="RefSeq" id="XP_016611357.1">
    <property type="nucleotide sequence ID" value="XM_016750654.1"/>
</dbReference>
<dbReference type="VEuPathDB" id="FungiDB:SPPG_02364"/>